<comment type="cofactor">
    <cofactor evidence="2">
        <name>Mg(2+)</name>
        <dbReference type="ChEBI" id="CHEBI:18420"/>
    </cofactor>
</comment>
<dbReference type="PANTHER" id="PTHR43771">
    <property type="entry name" value="PHOSPHOMANNOMUTASE"/>
    <property type="match status" value="1"/>
</dbReference>
<dbReference type="Proteomes" id="UP000711391">
    <property type="component" value="Unassembled WGS sequence"/>
</dbReference>
<evidence type="ECO:0000256" key="5">
    <source>
        <dbReference type="ARBA" id="ARBA00012730"/>
    </source>
</evidence>
<evidence type="ECO:0000256" key="6">
    <source>
        <dbReference type="ARBA" id="ARBA00022553"/>
    </source>
</evidence>
<comment type="caution">
    <text evidence="15">The sequence shown here is derived from an EMBL/GenBank/DDBJ whole genome shotgun (WGS) entry which is preliminary data.</text>
</comment>
<dbReference type="Gene3D" id="3.30.310.50">
    <property type="entry name" value="Alpha-D-phosphohexomutase, C-terminal domain"/>
    <property type="match status" value="1"/>
</dbReference>
<dbReference type="Pfam" id="PF02878">
    <property type="entry name" value="PGM_PMM_I"/>
    <property type="match status" value="1"/>
</dbReference>
<feature type="domain" description="Alpha-D-phosphohexomutase alpha/beta/alpha" evidence="13">
    <location>
        <begin position="150"/>
        <end position="248"/>
    </location>
</feature>
<dbReference type="GO" id="GO:0004615">
    <property type="term" value="F:phosphomannomutase activity"/>
    <property type="evidence" value="ECO:0007669"/>
    <property type="project" value="UniProtKB-EC"/>
</dbReference>
<dbReference type="EC" id="5.4.2.8" evidence="5"/>
<accession>A0A937I7C6</accession>
<keyword evidence="8 10" id="KW-0460">Magnesium</keyword>
<evidence type="ECO:0000256" key="2">
    <source>
        <dbReference type="ARBA" id="ARBA00001946"/>
    </source>
</evidence>
<feature type="domain" description="Alpha-D-phosphohexomutase alpha/beta/alpha" evidence="12">
    <location>
        <begin position="5"/>
        <end position="122"/>
    </location>
</feature>
<dbReference type="GO" id="GO:0000287">
    <property type="term" value="F:magnesium ion binding"/>
    <property type="evidence" value="ECO:0007669"/>
    <property type="project" value="InterPro"/>
</dbReference>
<sequence>MQESIFRENDIRGTYPEELDEFVIKEIAKGIAKKCYQEGVTKIAVGRDGRLSGESLLSNFCEAISEYGIDVNNIGLATSPMLYFAAKKEESKSGIMITGSHNPKNYNGIKMVINNNSVSGNEILSLIKNNEIYLNTSTKGEISFNNIKEKYINEVIENIQYDISKLKVVVDSGNGAAGYVAPELFKKLGCDVIELFSEVDGNFPNHHPDPGKLENLKDIILAVKENSADIGFAFDGDGDRVGLITNKGEMIFPDKQMMLFSEDILNTKKGGIVFDVKCSNHLENLIVENGGTPIMSPTGHFHIKTAIKKNNALLGGEMSGHIFFNDKWYGFDDGPYAALRAAEILAKSDRSISDIFNKYPDSFSTPELNISVTDENKFEIIDKFISECELDGEKITIDGLRVNYKNGWGLLRASNTTPKLVLRFEGDSIDNMHNIQEKFMSELSRICPEIDINLD</sequence>
<evidence type="ECO:0000256" key="3">
    <source>
        <dbReference type="ARBA" id="ARBA00004699"/>
    </source>
</evidence>
<dbReference type="EMBL" id="JADHQD010000003">
    <property type="protein sequence ID" value="MBL6817940.1"/>
    <property type="molecule type" value="Genomic_DNA"/>
</dbReference>
<evidence type="ECO:0000313" key="16">
    <source>
        <dbReference type="Proteomes" id="UP000711391"/>
    </source>
</evidence>
<dbReference type="SUPFAM" id="SSF55957">
    <property type="entry name" value="Phosphoglucomutase, C-terminal domain"/>
    <property type="match status" value="1"/>
</dbReference>
<evidence type="ECO:0000256" key="4">
    <source>
        <dbReference type="ARBA" id="ARBA00010231"/>
    </source>
</evidence>
<comment type="catalytic activity">
    <reaction evidence="1">
        <text>alpha-D-mannose 1-phosphate = D-mannose 6-phosphate</text>
        <dbReference type="Rhea" id="RHEA:11140"/>
        <dbReference type="ChEBI" id="CHEBI:58409"/>
        <dbReference type="ChEBI" id="CHEBI:58735"/>
        <dbReference type="EC" id="5.4.2.8"/>
    </reaction>
</comment>
<dbReference type="SUPFAM" id="SSF53738">
    <property type="entry name" value="Phosphoglucomutase, first 3 domains"/>
    <property type="match status" value="3"/>
</dbReference>
<dbReference type="InterPro" id="IPR005843">
    <property type="entry name" value="A-D-PHexomutase_C"/>
</dbReference>
<dbReference type="InterPro" id="IPR005841">
    <property type="entry name" value="Alpha-D-phosphohexomutase_SF"/>
</dbReference>
<dbReference type="PANTHER" id="PTHR43771:SF2">
    <property type="entry name" value="PHOSPHOMANNOMUTASE_PHOSPHOGLUCOMUTASE"/>
    <property type="match status" value="1"/>
</dbReference>
<dbReference type="Pfam" id="PF02879">
    <property type="entry name" value="PGM_PMM_II"/>
    <property type="match status" value="1"/>
</dbReference>
<dbReference type="PRINTS" id="PR00509">
    <property type="entry name" value="PGMPMM"/>
</dbReference>
<evidence type="ECO:0000259" key="12">
    <source>
        <dbReference type="Pfam" id="PF02878"/>
    </source>
</evidence>
<evidence type="ECO:0000256" key="8">
    <source>
        <dbReference type="ARBA" id="ARBA00022842"/>
    </source>
</evidence>
<proteinExistence type="inferred from homology"/>
<dbReference type="Gene3D" id="3.40.120.10">
    <property type="entry name" value="Alpha-D-Glucose-1,6-Bisphosphate, subunit A, domain 3"/>
    <property type="match status" value="3"/>
</dbReference>
<dbReference type="Pfam" id="PF02880">
    <property type="entry name" value="PGM_PMM_III"/>
    <property type="match status" value="1"/>
</dbReference>
<evidence type="ECO:0000256" key="7">
    <source>
        <dbReference type="ARBA" id="ARBA00022723"/>
    </source>
</evidence>
<evidence type="ECO:0000259" key="14">
    <source>
        <dbReference type="Pfam" id="PF02880"/>
    </source>
</evidence>
<dbReference type="InterPro" id="IPR005844">
    <property type="entry name" value="A-D-PHexomutase_a/b/a-I"/>
</dbReference>
<gene>
    <name evidence="15" type="ORF">ISQ64_00880</name>
</gene>
<dbReference type="InterPro" id="IPR036900">
    <property type="entry name" value="A-D-PHexomutase_C_sf"/>
</dbReference>
<dbReference type="InterPro" id="IPR005845">
    <property type="entry name" value="A-D-PHexomutase_a/b/a-II"/>
</dbReference>
<dbReference type="InterPro" id="IPR005846">
    <property type="entry name" value="A-D-PHexomutase_a/b/a-III"/>
</dbReference>
<evidence type="ECO:0000256" key="1">
    <source>
        <dbReference type="ARBA" id="ARBA00000586"/>
    </source>
</evidence>
<keyword evidence="6" id="KW-0597">Phosphoprotein</keyword>
<comment type="similarity">
    <text evidence="4 10">Belongs to the phosphohexose mutase family.</text>
</comment>
<protein>
    <recommendedName>
        <fullName evidence="5">phosphomannomutase</fullName>
        <ecNumber evidence="5">5.4.2.8</ecNumber>
    </recommendedName>
</protein>
<keyword evidence="9" id="KW-0413">Isomerase</keyword>
<evidence type="ECO:0000313" key="15">
    <source>
        <dbReference type="EMBL" id="MBL6817940.1"/>
    </source>
</evidence>
<feature type="domain" description="Alpha-D-phosphohexomutase alpha/beta/alpha" evidence="14">
    <location>
        <begin position="253"/>
        <end position="359"/>
    </location>
</feature>
<name>A0A937I7C6_9GAMM</name>
<dbReference type="CDD" id="cd03089">
    <property type="entry name" value="PMM_PGM"/>
    <property type="match status" value="1"/>
</dbReference>
<dbReference type="InterPro" id="IPR016066">
    <property type="entry name" value="A-D-PHexomutase_CS"/>
</dbReference>
<dbReference type="PROSITE" id="PS00710">
    <property type="entry name" value="PGM_PMM"/>
    <property type="match status" value="1"/>
</dbReference>
<dbReference type="AlphaFoldDB" id="A0A937I7C6"/>
<keyword evidence="7 10" id="KW-0479">Metal-binding</keyword>
<dbReference type="GO" id="GO:0005975">
    <property type="term" value="P:carbohydrate metabolic process"/>
    <property type="evidence" value="ECO:0007669"/>
    <property type="project" value="InterPro"/>
</dbReference>
<dbReference type="Pfam" id="PF00408">
    <property type="entry name" value="PGM_PMM_IV"/>
    <property type="match status" value="1"/>
</dbReference>
<evidence type="ECO:0000259" key="11">
    <source>
        <dbReference type="Pfam" id="PF00408"/>
    </source>
</evidence>
<reference evidence="15" key="1">
    <citation type="submission" date="2020-10" db="EMBL/GenBank/DDBJ databases">
        <title>Microbiome of the Black Sea water column analyzed by genome centric metagenomics.</title>
        <authorList>
            <person name="Cabello-Yeves P.J."/>
            <person name="Callieri C."/>
            <person name="Picazo A."/>
            <person name="Mehrshad M."/>
            <person name="Haro-Moreno J.M."/>
            <person name="Roda-Garcia J."/>
            <person name="Dzembekova N."/>
            <person name="Slabakova V."/>
            <person name="Slabakova N."/>
            <person name="Moncheva S."/>
            <person name="Rodriguez-Valera F."/>
        </authorList>
    </citation>
    <scope>NUCLEOTIDE SEQUENCE</scope>
    <source>
        <strain evidence="15">BS307-5m-G50</strain>
    </source>
</reference>
<evidence type="ECO:0000256" key="9">
    <source>
        <dbReference type="ARBA" id="ARBA00023235"/>
    </source>
</evidence>
<dbReference type="InterPro" id="IPR016055">
    <property type="entry name" value="A-D-PHexomutase_a/b/a-I/II/III"/>
</dbReference>
<evidence type="ECO:0000259" key="13">
    <source>
        <dbReference type="Pfam" id="PF02879"/>
    </source>
</evidence>
<evidence type="ECO:0000256" key="10">
    <source>
        <dbReference type="RuleBase" id="RU004326"/>
    </source>
</evidence>
<organism evidence="15 16">
    <name type="scientific">SAR86 cluster bacterium</name>
    <dbReference type="NCBI Taxonomy" id="2030880"/>
    <lineage>
        <taxon>Bacteria</taxon>
        <taxon>Pseudomonadati</taxon>
        <taxon>Pseudomonadota</taxon>
        <taxon>Gammaproteobacteria</taxon>
        <taxon>SAR86 cluster</taxon>
    </lineage>
</organism>
<feature type="domain" description="Alpha-D-phosphohexomutase C-terminal" evidence="11">
    <location>
        <begin position="367"/>
        <end position="440"/>
    </location>
</feature>
<comment type="pathway">
    <text evidence="3">Nucleotide-sugar biosynthesis; GDP-alpha-D-mannose biosynthesis; alpha-D-mannose 1-phosphate from D-fructose 6-phosphate: step 2/2.</text>
</comment>